<reference evidence="9" key="1">
    <citation type="submission" date="2016-02" db="EMBL/GenBank/DDBJ databases">
        <title>Comparative genomics of biotechnologically important yeasts.</title>
        <authorList>
            <consortium name="DOE Joint Genome Institute"/>
            <person name="Riley R."/>
            <person name="Haridas S."/>
            <person name="Wolfe K.H."/>
            <person name="Lopes M.R."/>
            <person name="Hittinger C.T."/>
            <person name="Goker M."/>
            <person name="Salamov A."/>
            <person name="Wisecaver J."/>
            <person name="Long T.M."/>
            <person name="Aerts A.L."/>
            <person name="Barry K."/>
            <person name="Choi C."/>
            <person name="Clum A."/>
            <person name="Coughlan A.Y."/>
            <person name="Deshpande S."/>
            <person name="Douglass A.P."/>
            <person name="Hanson S.J."/>
            <person name="Klenk H.-P."/>
            <person name="Labutti K."/>
            <person name="Lapidus A."/>
            <person name="Lindquist E."/>
            <person name="Lipzen A."/>
            <person name="Meier-Kolthoff J.P."/>
            <person name="Ohm R.A."/>
            <person name="Otillar R.P."/>
            <person name="Pangilinan J."/>
            <person name="Peng Y."/>
            <person name="Rokas A."/>
            <person name="Rosa C.A."/>
            <person name="Scheuner C."/>
            <person name="Sibirny A.A."/>
            <person name="Slot J.C."/>
            <person name="Stielow J.B."/>
            <person name="Sun H."/>
            <person name="Kurtzman C.P."/>
            <person name="Blackwell M."/>
            <person name="Jeffries T.W."/>
            <person name="Grigoriev I.V."/>
        </authorList>
    </citation>
    <scope>NUCLEOTIDE SEQUENCE [LARGE SCALE GENOMIC DNA]</scope>
    <source>
        <strain evidence="9">NRRL Y-17796</strain>
    </source>
</reference>
<feature type="transmembrane region" description="Helical" evidence="7">
    <location>
        <begin position="386"/>
        <end position="413"/>
    </location>
</feature>
<keyword evidence="9" id="KW-1185">Reference proteome</keyword>
<feature type="transmembrane region" description="Helical" evidence="7">
    <location>
        <begin position="353"/>
        <end position="374"/>
    </location>
</feature>
<evidence type="ECO:0000256" key="3">
    <source>
        <dbReference type="ARBA" id="ARBA00022692"/>
    </source>
</evidence>
<evidence type="ECO:0000256" key="4">
    <source>
        <dbReference type="ARBA" id="ARBA00022729"/>
    </source>
</evidence>
<evidence type="ECO:0000313" key="9">
    <source>
        <dbReference type="Proteomes" id="UP000095023"/>
    </source>
</evidence>
<dbReference type="GO" id="GO:0005737">
    <property type="term" value="C:cytoplasm"/>
    <property type="evidence" value="ECO:0007669"/>
    <property type="project" value="UniProtKB-ARBA"/>
</dbReference>
<feature type="transmembrane region" description="Helical" evidence="7">
    <location>
        <begin position="580"/>
        <end position="609"/>
    </location>
</feature>
<feature type="signal peptide" evidence="7">
    <location>
        <begin position="1"/>
        <end position="17"/>
    </location>
</feature>
<feature type="transmembrane region" description="Helical" evidence="7">
    <location>
        <begin position="473"/>
        <end position="499"/>
    </location>
</feature>
<dbReference type="Proteomes" id="UP000095023">
    <property type="component" value="Unassembled WGS sequence"/>
</dbReference>
<gene>
    <name evidence="8" type="ORF">CANCADRAFT_1952</name>
</gene>
<feature type="transmembrane region" description="Helical" evidence="7">
    <location>
        <begin position="511"/>
        <end position="537"/>
    </location>
</feature>
<evidence type="ECO:0000256" key="2">
    <source>
        <dbReference type="ARBA" id="ARBA00005227"/>
    </source>
</evidence>
<keyword evidence="3 7" id="KW-0812">Transmembrane</keyword>
<dbReference type="Pfam" id="PF02990">
    <property type="entry name" value="EMP70"/>
    <property type="match status" value="1"/>
</dbReference>
<dbReference type="AlphaFoldDB" id="A0A1E4TEM0"/>
<evidence type="ECO:0000256" key="7">
    <source>
        <dbReference type="RuleBase" id="RU363079"/>
    </source>
</evidence>
<organism evidence="8 9">
    <name type="scientific">Tortispora caseinolytica NRRL Y-17796</name>
    <dbReference type="NCBI Taxonomy" id="767744"/>
    <lineage>
        <taxon>Eukaryota</taxon>
        <taxon>Fungi</taxon>
        <taxon>Dikarya</taxon>
        <taxon>Ascomycota</taxon>
        <taxon>Saccharomycotina</taxon>
        <taxon>Trigonopsidomycetes</taxon>
        <taxon>Trigonopsidales</taxon>
        <taxon>Trigonopsidaceae</taxon>
        <taxon>Tortispora</taxon>
    </lineage>
</organism>
<proteinExistence type="inferred from homology"/>
<evidence type="ECO:0000256" key="6">
    <source>
        <dbReference type="ARBA" id="ARBA00023136"/>
    </source>
</evidence>
<dbReference type="EMBL" id="KV453842">
    <property type="protein sequence ID" value="ODV90222.1"/>
    <property type="molecule type" value="Genomic_DNA"/>
</dbReference>
<keyword evidence="4 7" id="KW-0732">Signal</keyword>
<name>A0A1E4TEM0_9ASCO</name>
<feature type="transmembrane region" description="Helical" evidence="7">
    <location>
        <begin position="425"/>
        <end position="449"/>
    </location>
</feature>
<dbReference type="OrthoDB" id="1666796at2759"/>
<feature type="transmembrane region" description="Helical" evidence="7">
    <location>
        <begin position="319"/>
        <end position="347"/>
    </location>
</feature>
<dbReference type="PANTHER" id="PTHR10766">
    <property type="entry name" value="TRANSMEMBRANE 9 SUPERFAMILY PROTEIN"/>
    <property type="match status" value="1"/>
</dbReference>
<keyword evidence="6 7" id="KW-0472">Membrane</keyword>
<accession>A0A1E4TEM0</accession>
<dbReference type="GO" id="GO:0072657">
    <property type="term" value="P:protein localization to membrane"/>
    <property type="evidence" value="ECO:0007669"/>
    <property type="project" value="TreeGrafter"/>
</dbReference>
<dbReference type="GO" id="GO:0007034">
    <property type="term" value="P:vacuolar transport"/>
    <property type="evidence" value="ECO:0007669"/>
    <property type="project" value="TreeGrafter"/>
</dbReference>
<dbReference type="InterPro" id="IPR004240">
    <property type="entry name" value="EMP70"/>
</dbReference>
<evidence type="ECO:0000256" key="1">
    <source>
        <dbReference type="ARBA" id="ARBA00004141"/>
    </source>
</evidence>
<evidence type="ECO:0000313" key="8">
    <source>
        <dbReference type="EMBL" id="ODV90222.1"/>
    </source>
</evidence>
<feature type="transmembrane region" description="Helical" evidence="7">
    <location>
        <begin position="255"/>
        <end position="279"/>
    </location>
</feature>
<protein>
    <recommendedName>
        <fullName evidence="7">Transmembrane 9 superfamily member</fullName>
    </recommendedName>
</protein>
<evidence type="ECO:0000256" key="5">
    <source>
        <dbReference type="ARBA" id="ARBA00022989"/>
    </source>
</evidence>
<sequence length="619" mass="69061">MISYVLSLLLLCSIGSAFYLPGVAPNDYIVGDSIPVLVNSLTPSGDYDLKSLIAYDYYHPNFDFCQPEDGPKQVSESLGSILFGDRIFTAPYKLKLLENQECVLLCAKTYSPKPSRFINRRIREHYVMNMIVDGLPVARVHKNSATGEEFYSSGFALGEIHDGTPYLNNHLNFEIEYHVTKSGKYRIVGVSVYPASKQSTVDDLGNPDCSSTVLISLDSDSATEVVYTYSVSWKESATPWATRWDKYLEVEDSKIHWFSIVNSSAIVVFLLGMVGVVLLRTLHKDISHYNELDLDSGSQEETGWKLVYGDVFRPPSHPLLLSVMLGSGAQLLLMGTTVIVFALMGLLSPSNRGSLPTVMLLVFALYAFFSGYVSARAYQIFQGENWKLVVILAPTLVPSCVFSVFVMLNFFLISKGSSGAVPFGTMVLIVFIWFLISVPLSCAGSYCGLKAKAYEAPVRVNQIPRQIPTQPTYLLLVPSILCAGILPFGSIFVELYFILSSLWMHKYYYMFGFLFLCFGILIATCAAVSILFVYFLLCAENYNWQWRSFMFSGGTAIYILIHSLIFWVTRASGFNFASAVLYFGYSFILAGLVFLLTGFVGFSASFIFVDRIYRAIKID</sequence>
<feature type="chain" id="PRO_5009027778" description="Transmembrane 9 superfamily member" evidence="7">
    <location>
        <begin position="18"/>
        <end position="619"/>
    </location>
</feature>
<dbReference type="PANTHER" id="PTHR10766:SF111">
    <property type="entry name" value="TRANSMEMBRANE 9 SUPERFAMILY MEMBER 2"/>
    <property type="match status" value="1"/>
</dbReference>
<dbReference type="GO" id="GO:0016020">
    <property type="term" value="C:membrane"/>
    <property type="evidence" value="ECO:0007669"/>
    <property type="project" value="UniProtKB-SubCell"/>
</dbReference>
<keyword evidence="5 7" id="KW-1133">Transmembrane helix</keyword>
<comment type="similarity">
    <text evidence="2 7">Belongs to the nonaspanin (TM9SF) (TC 9.A.2) family.</text>
</comment>
<comment type="subcellular location">
    <subcellularLocation>
        <location evidence="1">Membrane</location>
        <topology evidence="1">Multi-pass membrane protein</topology>
    </subcellularLocation>
</comment>
<feature type="transmembrane region" description="Helical" evidence="7">
    <location>
        <begin position="549"/>
        <end position="568"/>
    </location>
</feature>